<dbReference type="CDD" id="cd00565">
    <property type="entry name" value="Ubl_ThiS"/>
    <property type="match status" value="1"/>
</dbReference>
<comment type="caution">
    <text evidence="1">The sequence shown here is derived from an EMBL/GenBank/DDBJ whole genome shotgun (WGS) entry which is preliminary data.</text>
</comment>
<dbReference type="SUPFAM" id="SSF54285">
    <property type="entry name" value="MoaD/ThiS"/>
    <property type="match status" value="1"/>
</dbReference>
<dbReference type="OrthoDB" id="197113at2"/>
<name>A0A5C6S1F6_9RHOB</name>
<dbReference type="AlphaFoldDB" id="A0A5C6S1F6"/>
<dbReference type="NCBIfam" id="TIGR01683">
    <property type="entry name" value="thiS"/>
    <property type="match status" value="1"/>
</dbReference>
<accession>A0A5C6S1F6</accession>
<reference evidence="1 2" key="1">
    <citation type="submission" date="2019-08" db="EMBL/GenBank/DDBJ databases">
        <authorList>
            <person name="Ye J."/>
        </authorList>
    </citation>
    <scope>NUCLEOTIDE SEQUENCE [LARGE SCALE GENOMIC DNA]</scope>
    <source>
        <strain evidence="1 2">TK008</strain>
    </source>
</reference>
<dbReference type="PANTHER" id="PTHR34472">
    <property type="entry name" value="SULFUR CARRIER PROTEIN THIS"/>
    <property type="match status" value="1"/>
</dbReference>
<dbReference type="Proteomes" id="UP000321562">
    <property type="component" value="Unassembled WGS sequence"/>
</dbReference>
<dbReference type="InterPro" id="IPR003749">
    <property type="entry name" value="ThiS/MoaD-like"/>
</dbReference>
<keyword evidence="2" id="KW-1185">Reference proteome</keyword>
<gene>
    <name evidence="1" type="primary">thiS</name>
    <name evidence="1" type="ORF">FQV27_13610</name>
</gene>
<dbReference type="RefSeq" id="WP_147099449.1">
    <property type="nucleotide sequence ID" value="NZ_JBHUFH010000003.1"/>
</dbReference>
<dbReference type="EMBL" id="VOPL01000005">
    <property type="protein sequence ID" value="TXB68213.1"/>
    <property type="molecule type" value="Genomic_DNA"/>
</dbReference>
<dbReference type="PANTHER" id="PTHR34472:SF1">
    <property type="entry name" value="SULFUR CARRIER PROTEIN THIS"/>
    <property type="match status" value="1"/>
</dbReference>
<dbReference type="InterPro" id="IPR012675">
    <property type="entry name" value="Beta-grasp_dom_sf"/>
</dbReference>
<dbReference type="InterPro" id="IPR010035">
    <property type="entry name" value="Thi_S"/>
</dbReference>
<evidence type="ECO:0000313" key="1">
    <source>
        <dbReference type="EMBL" id="TXB68213.1"/>
    </source>
</evidence>
<dbReference type="Pfam" id="PF02597">
    <property type="entry name" value="ThiS"/>
    <property type="match status" value="1"/>
</dbReference>
<proteinExistence type="predicted"/>
<dbReference type="InterPro" id="IPR016155">
    <property type="entry name" value="Mopterin_synth/thiamin_S_b"/>
</dbReference>
<evidence type="ECO:0000313" key="2">
    <source>
        <dbReference type="Proteomes" id="UP000321562"/>
    </source>
</evidence>
<protein>
    <submittedName>
        <fullName evidence="1">Sulfur carrier protein ThiS</fullName>
    </submittedName>
</protein>
<sequence length="65" mass="6851">MKITVNAEPHDIPAANLCDALAQLGYSGRTVATALNGSFVSRDTRATTPIRDGDRIEVLAPRQGG</sequence>
<dbReference type="Gene3D" id="3.10.20.30">
    <property type="match status" value="1"/>
</dbReference>
<organism evidence="1 2">
    <name type="scientific">Paracoccus aurantiacus</name>
    <dbReference type="NCBI Taxonomy" id="2599412"/>
    <lineage>
        <taxon>Bacteria</taxon>
        <taxon>Pseudomonadati</taxon>
        <taxon>Pseudomonadota</taxon>
        <taxon>Alphaproteobacteria</taxon>
        <taxon>Rhodobacterales</taxon>
        <taxon>Paracoccaceae</taxon>
        <taxon>Paracoccus</taxon>
    </lineage>
</organism>